<dbReference type="PATRIC" id="fig|459424.11.peg.1296"/>
<dbReference type="Proteomes" id="UP000011157">
    <property type="component" value="Chromosome"/>
</dbReference>
<protein>
    <submittedName>
        <fullName evidence="2">Uncharacterized protein</fullName>
    </submittedName>
</protein>
<dbReference type="KEGG" id="mli:MULP_01260"/>
<organism evidence="2 3">
    <name type="scientific">Mycobacterium liflandii (strain 128FXT)</name>
    <dbReference type="NCBI Taxonomy" id="459424"/>
    <lineage>
        <taxon>Bacteria</taxon>
        <taxon>Bacillati</taxon>
        <taxon>Actinomycetota</taxon>
        <taxon>Actinomycetes</taxon>
        <taxon>Mycobacteriales</taxon>
        <taxon>Mycobacteriaceae</taxon>
        <taxon>Mycobacterium</taxon>
        <taxon>Mycobacterium ulcerans group</taxon>
    </lineage>
</organism>
<dbReference type="HOGENOM" id="CLU_1218670_0_0_11"/>
<evidence type="ECO:0000313" key="2">
    <source>
        <dbReference type="EMBL" id="AGC61257.1"/>
    </source>
</evidence>
<dbReference type="EMBL" id="CP003899">
    <property type="protein sequence ID" value="AGC61257.1"/>
    <property type="molecule type" value="Genomic_DNA"/>
</dbReference>
<evidence type="ECO:0000313" key="3">
    <source>
        <dbReference type="Proteomes" id="UP000011157"/>
    </source>
</evidence>
<feature type="compositionally biased region" description="Polar residues" evidence="1">
    <location>
        <begin position="55"/>
        <end position="67"/>
    </location>
</feature>
<feature type="region of interest" description="Disordered" evidence="1">
    <location>
        <begin position="1"/>
        <end position="73"/>
    </location>
</feature>
<evidence type="ECO:0000256" key="1">
    <source>
        <dbReference type="SAM" id="MobiDB-lite"/>
    </source>
</evidence>
<proteinExistence type="predicted"/>
<sequence>MSSHPTHSAHSADPAHPGVPAGGGGSCDSAGPPRGSGRANLGPIRSIRFAWGGRSTRSPGATPSTGSVHAARGAWRRRPILGRRRGCGHRADHALLRHVVPGPPRHAVVVIGPADRRCAESDHRRRSECERECGDRGAASLKVPHRGSLSVAIWSDRVPSPGEVLDALHDQRPGAAYQGAKTTKLRVWVVQKCARRCTVMSAAAAGLCACVDGRLPRSRRTEAGAGF</sequence>
<accession>L7V509</accession>
<gene>
    <name evidence="2" type="ordered locus">MULP_01260</name>
</gene>
<reference evidence="2 3" key="1">
    <citation type="journal article" date="2013" name="J. Bacteriol.">
        <title>Complete Genome Sequence of the Frog Pathogen Mycobacterium ulcerans Ecovar Liflandii.</title>
        <authorList>
            <person name="Tobias N.J."/>
            <person name="Doig K.D."/>
            <person name="Medema M.H."/>
            <person name="Chen H."/>
            <person name="Haring V."/>
            <person name="Moore R."/>
            <person name="Seemann T."/>
            <person name="Stinear T.P."/>
        </authorList>
    </citation>
    <scope>NUCLEOTIDE SEQUENCE [LARGE SCALE GENOMIC DNA]</scope>
    <source>
        <strain evidence="2 3">128FXT</strain>
    </source>
</reference>
<dbReference type="AlphaFoldDB" id="L7V509"/>
<name>L7V509_MYCL1</name>
<keyword evidence="3" id="KW-1185">Reference proteome</keyword>